<keyword evidence="3" id="KW-1185">Reference proteome</keyword>
<feature type="region of interest" description="Disordered" evidence="1">
    <location>
        <begin position="462"/>
        <end position="487"/>
    </location>
</feature>
<proteinExistence type="predicted"/>
<feature type="compositionally biased region" description="Basic and acidic residues" evidence="1">
    <location>
        <begin position="83"/>
        <end position="94"/>
    </location>
</feature>
<dbReference type="Proteomes" id="UP000291343">
    <property type="component" value="Unassembled WGS sequence"/>
</dbReference>
<protein>
    <submittedName>
        <fullName evidence="2">Uncharacterized protein</fullName>
    </submittedName>
</protein>
<sequence>MGSMWCKPSQFTDDCSPKLNIHSILTRLSSQICPSRCRYSHSGSRSHAKQRPRNEAVSKGCRPVISHPLMQPVPPPRKKRKHIQDLSRSEEHLCSSDIPTSTPLRAANSLPVLCVPISQLKTKHNQEPLESITEEAMPSIMREMEDMESLPISEVYFLRKDGNTSAPVFDAIPKDVADQTMTLEISGITNMSNSNFLDRSNTCGQVRIDTEVIERITDKRKEIIETETITRFIDKKSVAGSNFSVGDHIQRSEKTRIIEKKGDGTNLIAGDNIQRSEPKQRNDDVGKTVVTVNNVVTKTDDVNSCDEVSNDVVDSVDTLEGKKRQDAMKSKWLQNILIGSDATENHRGDNSIPSFIPKDLREGVKNEQNASQNLKEAQEIQNANNSKLVESPDDRVSKLIVTPECLNETLQRLNTSKANRDELLNNRNLVFNSQNSLKVNESSTTMGKESNCSNWLTVEGRNVDKNDSSKNSDISGSRKSSRRSSITDSLQEFESSIYEMLQESAKANASDEDDSFIALHKQTLDSRQGTL</sequence>
<organism evidence="2 3">
    <name type="scientific">Laodelphax striatellus</name>
    <name type="common">Small brown planthopper</name>
    <name type="synonym">Delphax striatella</name>
    <dbReference type="NCBI Taxonomy" id="195883"/>
    <lineage>
        <taxon>Eukaryota</taxon>
        <taxon>Metazoa</taxon>
        <taxon>Ecdysozoa</taxon>
        <taxon>Arthropoda</taxon>
        <taxon>Hexapoda</taxon>
        <taxon>Insecta</taxon>
        <taxon>Pterygota</taxon>
        <taxon>Neoptera</taxon>
        <taxon>Paraneoptera</taxon>
        <taxon>Hemiptera</taxon>
        <taxon>Auchenorrhyncha</taxon>
        <taxon>Fulgoroidea</taxon>
        <taxon>Delphacidae</taxon>
        <taxon>Criomorphinae</taxon>
        <taxon>Laodelphax</taxon>
    </lineage>
</organism>
<reference evidence="2 3" key="1">
    <citation type="journal article" date="2017" name="Gigascience">
        <title>Genome sequence of the small brown planthopper, Laodelphax striatellus.</title>
        <authorList>
            <person name="Zhu J."/>
            <person name="Jiang F."/>
            <person name="Wang X."/>
            <person name="Yang P."/>
            <person name="Bao Y."/>
            <person name="Zhao W."/>
            <person name="Wang W."/>
            <person name="Lu H."/>
            <person name="Wang Q."/>
            <person name="Cui N."/>
            <person name="Li J."/>
            <person name="Chen X."/>
            <person name="Luo L."/>
            <person name="Yu J."/>
            <person name="Kang L."/>
            <person name="Cui F."/>
        </authorList>
    </citation>
    <scope>NUCLEOTIDE SEQUENCE [LARGE SCALE GENOMIC DNA]</scope>
    <source>
        <strain evidence="2">Lst14</strain>
    </source>
</reference>
<dbReference type="AlphaFoldDB" id="A0A482XR94"/>
<evidence type="ECO:0000313" key="3">
    <source>
        <dbReference type="Proteomes" id="UP000291343"/>
    </source>
</evidence>
<gene>
    <name evidence="2" type="ORF">LSTR_LSTR002133</name>
</gene>
<dbReference type="EMBL" id="QKKF02002849">
    <property type="protein sequence ID" value="RZF48067.1"/>
    <property type="molecule type" value="Genomic_DNA"/>
</dbReference>
<accession>A0A482XR94</accession>
<dbReference type="InParanoid" id="A0A482XR94"/>
<name>A0A482XR94_LAOST</name>
<dbReference type="OrthoDB" id="10387924at2759"/>
<evidence type="ECO:0000313" key="2">
    <source>
        <dbReference type="EMBL" id="RZF48067.1"/>
    </source>
</evidence>
<feature type="region of interest" description="Disordered" evidence="1">
    <location>
        <begin position="41"/>
        <end position="97"/>
    </location>
</feature>
<evidence type="ECO:0000256" key="1">
    <source>
        <dbReference type="SAM" id="MobiDB-lite"/>
    </source>
</evidence>
<comment type="caution">
    <text evidence="2">The sequence shown here is derived from an EMBL/GenBank/DDBJ whole genome shotgun (WGS) entry which is preliminary data.</text>
</comment>